<gene>
    <name evidence="1" type="ORF">NF348_05890</name>
</gene>
<reference evidence="1" key="1">
    <citation type="submission" date="2022-06" db="EMBL/GenBank/DDBJ databases">
        <title>Devosia sp. XJ19-45 genome assembly.</title>
        <authorList>
            <person name="Li B."/>
            <person name="Cai M."/>
            <person name="Nie G."/>
            <person name="Li W."/>
        </authorList>
    </citation>
    <scope>NUCLEOTIDE SEQUENCE</scope>
    <source>
        <strain evidence="1">XJ19-45</strain>
    </source>
</reference>
<sequence length="64" mass="7047">MTLKPAYSVSQFLSEFAMGRTRFYELVGQGAIRVRKNGNKTIVTGEDAQAFLNSLPIVEPKKAA</sequence>
<accession>A0A9Q4FRX6</accession>
<evidence type="ECO:0000313" key="1">
    <source>
        <dbReference type="EMBL" id="MCP8886628.1"/>
    </source>
</evidence>
<dbReference type="EMBL" id="JAMWDU010000002">
    <property type="protein sequence ID" value="MCP8886628.1"/>
    <property type="molecule type" value="Genomic_DNA"/>
</dbReference>
<protein>
    <recommendedName>
        <fullName evidence="3">Helix-turn-helix domain-containing protein</fullName>
    </recommendedName>
</protein>
<dbReference type="Proteomes" id="UP001060275">
    <property type="component" value="Unassembled WGS sequence"/>
</dbReference>
<keyword evidence="2" id="KW-1185">Reference proteome</keyword>
<name>A0A9Q4FRX6_9HYPH</name>
<evidence type="ECO:0008006" key="3">
    <source>
        <dbReference type="Google" id="ProtNLM"/>
    </source>
</evidence>
<organism evidence="1 2">
    <name type="scientific">Devosia ureilytica</name>
    <dbReference type="NCBI Taxonomy" id="2952754"/>
    <lineage>
        <taxon>Bacteria</taxon>
        <taxon>Pseudomonadati</taxon>
        <taxon>Pseudomonadota</taxon>
        <taxon>Alphaproteobacteria</taxon>
        <taxon>Hyphomicrobiales</taxon>
        <taxon>Devosiaceae</taxon>
        <taxon>Devosia</taxon>
    </lineage>
</organism>
<dbReference type="RefSeq" id="WP_254673689.1">
    <property type="nucleotide sequence ID" value="NZ_JAMWDU010000002.1"/>
</dbReference>
<comment type="caution">
    <text evidence="1">The sequence shown here is derived from an EMBL/GenBank/DDBJ whole genome shotgun (WGS) entry which is preliminary data.</text>
</comment>
<evidence type="ECO:0000313" key="2">
    <source>
        <dbReference type="Proteomes" id="UP001060275"/>
    </source>
</evidence>
<proteinExistence type="predicted"/>
<dbReference type="AlphaFoldDB" id="A0A9Q4FRX6"/>